<evidence type="ECO:0000256" key="1">
    <source>
        <dbReference type="ARBA" id="ARBA00010062"/>
    </source>
</evidence>
<name>A0A0A1DSM6_NOCSI</name>
<dbReference type="PANTHER" id="PTHR47235">
    <property type="entry name" value="BLR6548 PROTEIN"/>
    <property type="match status" value="1"/>
</dbReference>
<dbReference type="Gene3D" id="3.40.50.2300">
    <property type="match status" value="2"/>
</dbReference>
<dbReference type="InterPro" id="IPR028082">
    <property type="entry name" value="Peripla_BP_I"/>
</dbReference>
<dbReference type="SUPFAM" id="SSF53822">
    <property type="entry name" value="Periplasmic binding protein-like I"/>
    <property type="match status" value="1"/>
</dbReference>
<sequence>MTALKRSRARSLAAASGLALCLALTACNSAADDDSGGSSAGGVNLDDCPDPGAVEKEIKDEITLGYSAPLSGPVAGVVEVSSRGFKARIEAANAAGGINGVPIKIEYLDDAFSPDKAKANVTQFIEKMDVDILNTFGAGQVGAMADDQNAACVPLLYPSSSDPKYLDMKNYPWTVQFLPSASAETAVLVHLIQEKVPDAVVGVAENETASGKAQSEAFQEAAKEAGLEIKLVTSDTDPNAAATALKEAGATVVYHAGVVGTCGAFDTARGRIGYEPELVVAASNCANAAEYLASGDAADGVTILRYYKDPADPALKDDAAVKEYLDALGDADDPSNSITVAGWLQADLLVNTLQQAADSDAGLSQLGIIEAARDQDYASPILIDGIHWLSTSDRPAGVNGFEPISWSTAEKRFVSAGDVVPAK</sequence>
<evidence type="ECO:0000313" key="4">
    <source>
        <dbReference type="Proteomes" id="UP000030300"/>
    </source>
</evidence>
<dbReference type="AlphaFoldDB" id="A0A0A1DSM6"/>
<dbReference type="GeneID" id="96607482"/>
<evidence type="ECO:0000256" key="2">
    <source>
        <dbReference type="ARBA" id="ARBA00022729"/>
    </source>
</evidence>
<keyword evidence="2" id="KW-0732">Signal</keyword>
<dbReference type="EMBL" id="CP009896">
    <property type="protein sequence ID" value="AIY19617.2"/>
    <property type="molecule type" value="Genomic_DNA"/>
</dbReference>
<dbReference type="Pfam" id="PF13458">
    <property type="entry name" value="Peripla_BP_6"/>
    <property type="match status" value="1"/>
</dbReference>
<reference evidence="3 4" key="1">
    <citation type="journal article" date="2015" name="Genome Announc.">
        <title>Complete Genome Sequence of Steroid-Transforming Nocardioides simplex VKM Ac-2033D.</title>
        <authorList>
            <person name="Shtratnikova V.Y."/>
            <person name="Schelkunov M.I."/>
            <person name="Pekov Y.A."/>
            <person name="Fokina V.V."/>
            <person name="Logacheva M.D."/>
            <person name="Sokolov S.L."/>
            <person name="Bragin E.Y."/>
            <person name="Ashapkin V.V."/>
            <person name="Donova M.V."/>
        </authorList>
    </citation>
    <scope>NUCLEOTIDE SEQUENCE [LARGE SCALE GENOMIC DNA]</scope>
    <source>
        <strain evidence="3 4">VKM Ac-2033D</strain>
    </source>
</reference>
<dbReference type="OrthoDB" id="26870at2"/>
<dbReference type="HOGENOM" id="CLU_627958_0_0_11"/>
<dbReference type="eggNOG" id="COG0683">
    <property type="taxonomic scope" value="Bacteria"/>
</dbReference>
<dbReference type="STRING" id="2045.KR76_00470"/>
<protein>
    <submittedName>
        <fullName evidence="3">Uncharacterized protein</fullName>
    </submittedName>
</protein>
<accession>A0A0A1DSM6</accession>
<keyword evidence="4" id="KW-1185">Reference proteome</keyword>
<dbReference type="KEGG" id="psim:KR76_00470"/>
<organism evidence="3 4">
    <name type="scientific">Nocardioides simplex</name>
    <name type="common">Arthrobacter simplex</name>
    <dbReference type="NCBI Taxonomy" id="2045"/>
    <lineage>
        <taxon>Bacteria</taxon>
        <taxon>Bacillati</taxon>
        <taxon>Actinomycetota</taxon>
        <taxon>Actinomycetes</taxon>
        <taxon>Propionibacteriales</taxon>
        <taxon>Nocardioidaceae</taxon>
        <taxon>Pimelobacter</taxon>
    </lineage>
</organism>
<evidence type="ECO:0000313" key="3">
    <source>
        <dbReference type="EMBL" id="AIY19617.2"/>
    </source>
</evidence>
<dbReference type="PANTHER" id="PTHR47235:SF1">
    <property type="entry name" value="BLR6548 PROTEIN"/>
    <property type="match status" value="1"/>
</dbReference>
<dbReference type="PROSITE" id="PS51257">
    <property type="entry name" value="PROKAR_LIPOPROTEIN"/>
    <property type="match status" value="1"/>
</dbReference>
<dbReference type="Proteomes" id="UP000030300">
    <property type="component" value="Chromosome"/>
</dbReference>
<proteinExistence type="inferred from homology"/>
<dbReference type="RefSeq" id="WP_052138072.1">
    <property type="nucleotide sequence ID" value="NZ_BJMC01000016.1"/>
</dbReference>
<dbReference type="InterPro" id="IPR028081">
    <property type="entry name" value="Leu-bd"/>
</dbReference>
<comment type="similarity">
    <text evidence="1">Belongs to the leucine-binding protein family.</text>
</comment>
<gene>
    <name evidence="3" type="ORF">KR76_00470</name>
</gene>